<feature type="transmembrane region" description="Helical" evidence="1">
    <location>
        <begin position="115"/>
        <end position="139"/>
    </location>
</feature>
<sequence length="471" mass="51649">MRSRVSASTPPPTTLLTTLDRLWLTEAVRLREEHAGPLEDDEANRRARAQGGELAELIEYRALWLARRDGLINALQHWRQGARLAGFALALLALFTGAGLAWAALGDGQRPVNVFWALGSLLGLNLLTLLGWLLGFFLAGDSGGALGRLWLWLSEKLARDARAVQLAPALLTVLEQRRLGRWLLGLGVHGLWLLAMGSALLTLLALLATRRYGFVWETTILGEGAFVGLTQVLGTLPSLLGFGMPDIDQIRASGTLANDFESARQSWAGWLVGVVLVYGLLPRLLLTLFCLWRWRRGRAALRLDLQLPAYRLLRERLQPPSERLGISDAAPQRLHVPGSGTQLNGGDGAVIVAIELDQSQPWPPKLPGSVADASVLDDREQRRRLLDQLTRFPPQRLAIACDPRRSPDRGTLALIGELSRCAASTRVWLMQAPAGQALDSQRLQDWHQALDGLGLDHASSAPLSWLENGHD</sequence>
<keyword evidence="1" id="KW-0812">Transmembrane</keyword>
<dbReference type="InterPro" id="IPR021296">
    <property type="entry name" value="DUF2868"/>
</dbReference>
<accession>A0ABX9VA09</accession>
<comment type="caution">
    <text evidence="2">The sequence shown here is derived from an EMBL/GenBank/DDBJ whole genome shotgun (WGS) entry which is preliminary data.</text>
</comment>
<proteinExistence type="predicted"/>
<feature type="transmembrane region" description="Helical" evidence="1">
    <location>
        <begin position="84"/>
        <end position="103"/>
    </location>
</feature>
<protein>
    <submittedName>
        <fullName evidence="2">DUF2868 domain-containing protein</fullName>
    </submittedName>
</protein>
<dbReference type="Proteomes" id="UP000269134">
    <property type="component" value="Unassembled WGS sequence"/>
</dbReference>
<keyword evidence="3" id="KW-1185">Reference proteome</keyword>
<keyword evidence="1" id="KW-0472">Membrane</keyword>
<evidence type="ECO:0000313" key="2">
    <source>
        <dbReference type="EMBL" id="RMI03056.1"/>
    </source>
</evidence>
<gene>
    <name evidence="2" type="ORF">EA795_00915</name>
</gene>
<name>A0ABX9VA09_9GAMM</name>
<dbReference type="EMBL" id="RFFL01000001">
    <property type="protein sequence ID" value="RMI03056.1"/>
    <property type="molecule type" value="Genomic_DNA"/>
</dbReference>
<dbReference type="Pfam" id="PF11067">
    <property type="entry name" value="DUF2868"/>
    <property type="match status" value="1"/>
</dbReference>
<keyword evidence="1" id="KW-1133">Transmembrane helix</keyword>
<dbReference type="GeneID" id="84607590"/>
<feature type="transmembrane region" description="Helical" evidence="1">
    <location>
        <begin position="267"/>
        <end position="292"/>
    </location>
</feature>
<dbReference type="RefSeq" id="WP_122075050.1">
    <property type="nucleotide sequence ID" value="NZ_RFFL01000001.1"/>
</dbReference>
<evidence type="ECO:0000256" key="1">
    <source>
        <dbReference type="SAM" id="Phobius"/>
    </source>
</evidence>
<reference evidence="2 3" key="1">
    <citation type="submission" date="2018-10" db="EMBL/GenBank/DDBJ databases">
        <title>Pseudomonas sp. GL14 genome.</title>
        <authorList>
            <person name="Peng J."/>
            <person name="Liu Z.-P."/>
        </authorList>
    </citation>
    <scope>NUCLEOTIDE SEQUENCE [LARGE SCALE GENOMIC DNA]</scope>
    <source>
        <strain evidence="2 3">GL14</strain>
    </source>
</reference>
<organism evidence="2 3">
    <name type="scientific">Stutzerimonas nitrititolerans</name>
    <dbReference type="NCBI Taxonomy" id="2482751"/>
    <lineage>
        <taxon>Bacteria</taxon>
        <taxon>Pseudomonadati</taxon>
        <taxon>Pseudomonadota</taxon>
        <taxon>Gammaproteobacteria</taxon>
        <taxon>Pseudomonadales</taxon>
        <taxon>Pseudomonadaceae</taxon>
        <taxon>Stutzerimonas</taxon>
    </lineage>
</organism>
<feature type="transmembrane region" description="Helical" evidence="1">
    <location>
        <begin position="182"/>
        <end position="208"/>
    </location>
</feature>
<evidence type="ECO:0000313" key="3">
    <source>
        <dbReference type="Proteomes" id="UP000269134"/>
    </source>
</evidence>